<accession>A0A0M4FIE1</accession>
<dbReference type="Pfam" id="PF01048">
    <property type="entry name" value="PNP_UDP_1"/>
    <property type="match status" value="1"/>
</dbReference>
<protein>
    <recommendedName>
        <fullName evidence="2">Nucleoside phosphorylase domain-containing protein</fullName>
    </recommendedName>
</protein>
<feature type="signal peptide" evidence="1">
    <location>
        <begin position="1"/>
        <end position="25"/>
    </location>
</feature>
<dbReference type="GO" id="GO:0005829">
    <property type="term" value="C:cytosol"/>
    <property type="evidence" value="ECO:0007669"/>
    <property type="project" value="TreeGrafter"/>
</dbReference>
<reference evidence="3 4" key="2">
    <citation type="journal article" date="2016" name="Int. J. Syst. Evol. Microbiol.">
        <title>Bacillus gobiensis sp. nov., isolated from a soil sample.</title>
        <authorList>
            <person name="Liu B."/>
            <person name="Liu G.H."/>
            <person name="Cetin S."/>
            <person name="Schumann P."/>
            <person name="Pan Z.Z."/>
            <person name="Chen Q.Q."/>
        </authorList>
    </citation>
    <scope>NUCLEOTIDE SEQUENCE [LARGE SCALE GENOMIC DNA]</scope>
    <source>
        <strain evidence="3 4">FJAT-4402</strain>
    </source>
</reference>
<dbReference type="OrthoDB" id="9792278at2"/>
<organism evidence="3 4">
    <name type="scientific">Bacillus gobiensis</name>
    <dbReference type="NCBI Taxonomy" id="1441095"/>
    <lineage>
        <taxon>Bacteria</taxon>
        <taxon>Bacillati</taxon>
        <taxon>Bacillota</taxon>
        <taxon>Bacilli</taxon>
        <taxon>Bacillales</taxon>
        <taxon>Bacillaceae</taxon>
        <taxon>Bacillus</taxon>
    </lineage>
</organism>
<keyword evidence="4" id="KW-1185">Reference proteome</keyword>
<dbReference type="GO" id="GO:0019284">
    <property type="term" value="P:L-methionine salvage from S-adenosylmethionine"/>
    <property type="evidence" value="ECO:0007669"/>
    <property type="project" value="TreeGrafter"/>
</dbReference>
<reference evidence="4" key="1">
    <citation type="submission" date="2015-08" db="EMBL/GenBank/DDBJ databases">
        <title>Genome sequencing project for genomic taxonomy and phylogenomics of Bacillus-like bacteria.</title>
        <authorList>
            <person name="Liu B."/>
            <person name="Wang J."/>
            <person name="Zhu Y."/>
            <person name="Liu G."/>
            <person name="Chen Q."/>
            <person name="Chen Z."/>
            <person name="Lan J."/>
            <person name="Che J."/>
            <person name="Ge C."/>
            <person name="Shi H."/>
            <person name="Pan Z."/>
            <person name="Liu X."/>
        </authorList>
    </citation>
    <scope>NUCLEOTIDE SEQUENCE [LARGE SCALE GENOMIC DNA]</scope>
    <source>
        <strain evidence="4">FJAT-4402</strain>
    </source>
</reference>
<feature type="chain" id="PRO_5005794273" description="Nucleoside phosphorylase domain-containing protein" evidence="1">
    <location>
        <begin position="26"/>
        <end position="281"/>
    </location>
</feature>
<dbReference type="Proteomes" id="UP000067625">
    <property type="component" value="Chromosome"/>
</dbReference>
<feature type="domain" description="Nucleoside phosphorylase" evidence="2">
    <location>
        <begin position="37"/>
        <end position="263"/>
    </location>
</feature>
<dbReference type="InterPro" id="IPR035994">
    <property type="entry name" value="Nucleoside_phosphorylase_sf"/>
</dbReference>
<dbReference type="AlphaFoldDB" id="A0A0M4FIE1"/>
<dbReference type="EMBL" id="CP012600">
    <property type="protein sequence ID" value="ALC82674.1"/>
    <property type="molecule type" value="Genomic_DNA"/>
</dbReference>
<dbReference type="PANTHER" id="PTHR46832">
    <property type="entry name" value="5'-METHYLTHIOADENOSINE/S-ADENOSYLHOMOCYSTEINE NUCLEOSIDASE"/>
    <property type="match status" value="1"/>
</dbReference>
<dbReference type="PATRIC" id="fig|1441095.3.peg.3229"/>
<dbReference type="GO" id="GO:0008930">
    <property type="term" value="F:methylthioadenosine nucleosidase activity"/>
    <property type="evidence" value="ECO:0007669"/>
    <property type="project" value="TreeGrafter"/>
</dbReference>
<gene>
    <name evidence="3" type="ORF">AM592_14625</name>
</gene>
<keyword evidence="1" id="KW-0732">Signal</keyword>
<name>A0A0M4FIE1_9BACI</name>
<sequence>MKKKLLALFTIVALILGFQGFTALAKNNQSQKESSQPIAVQGAMDMEISALLKKMGEYKEETHGSYTFYRGKINGIPVIVSRTEVGMVHAAASTTLLIEKYHPKAIINQGTAGGHDPKLHVFDTVIGTEVMNIGRFITDHRDDGEGMKPESWKFDGTGMRENGELKTYETFKSDPKLVKAALSVADKYKHGKVVKGKVGSADVWNREVDRIQWFHEKAGTSVEEMEAASVGQVSKSYDVPYLSIRTVSNSEVSGDKIEDLETAGKYGAEFSVEIVKAIGKK</sequence>
<evidence type="ECO:0000259" key="2">
    <source>
        <dbReference type="Pfam" id="PF01048"/>
    </source>
</evidence>
<dbReference type="PANTHER" id="PTHR46832:SF1">
    <property type="entry name" value="5'-METHYLTHIOADENOSINE_S-ADENOSYLHOMOCYSTEINE NUCLEOSIDASE"/>
    <property type="match status" value="1"/>
</dbReference>
<dbReference type="Gene3D" id="3.40.50.1580">
    <property type="entry name" value="Nucleoside phosphorylase domain"/>
    <property type="match status" value="1"/>
</dbReference>
<evidence type="ECO:0000313" key="3">
    <source>
        <dbReference type="EMBL" id="ALC82674.1"/>
    </source>
</evidence>
<proteinExistence type="predicted"/>
<evidence type="ECO:0000256" key="1">
    <source>
        <dbReference type="SAM" id="SignalP"/>
    </source>
</evidence>
<evidence type="ECO:0000313" key="4">
    <source>
        <dbReference type="Proteomes" id="UP000067625"/>
    </source>
</evidence>
<dbReference type="InterPro" id="IPR000845">
    <property type="entry name" value="Nucleoside_phosphorylase_d"/>
</dbReference>
<dbReference type="SUPFAM" id="SSF53167">
    <property type="entry name" value="Purine and uridine phosphorylases"/>
    <property type="match status" value="1"/>
</dbReference>
<dbReference type="GO" id="GO:0009116">
    <property type="term" value="P:nucleoside metabolic process"/>
    <property type="evidence" value="ECO:0007669"/>
    <property type="project" value="InterPro"/>
</dbReference>
<dbReference type="RefSeq" id="WP_053604483.1">
    <property type="nucleotide sequence ID" value="NZ_CP012600.1"/>
</dbReference>
<dbReference type="STRING" id="1441095.AM592_14625"/>
<dbReference type="CDD" id="cd09008">
    <property type="entry name" value="MTAN"/>
    <property type="match status" value="1"/>
</dbReference>
<dbReference type="GO" id="GO:0008782">
    <property type="term" value="F:adenosylhomocysteine nucleosidase activity"/>
    <property type="evidence" value="ECO:0007669"/>
    <property type="project" value="TreeGrafter"/>
</dbReference>